<organism evidence="20 21">
    <name type="scientific">Parnassius mnemosyne</name>
    <name type="common">clouded apollo</name>
    <dbReference type="NCBI Taxonomy" id="213953"/>
    <lineage>
        <taxon>Eukaryota</taxon>
        <taxon>Metazoa</taxon>
        <taxon>Ecdysozoa</taxon>
        <taxon>Arthropoda</taxon>
        <taxon>Hexapoda</taxon>
        <taxon>Insecta</taxon>
        <taxon>Pterygota</taxon>
        <taxon>Neoptera</taxon>
        <taxon>Endopterygota</taxon>
        <taxon>Lepidoptera</taxon>
        <taxon>Glossata</taxon>
        <taxon>Ditrysia</taxon>
        <taxon>Papilionoidea</taxon>
        <taxon>Papilionidae</taxon>
        <taxon>Parnassiinae</taxon>
        <taxon>Parnassini</taxon>
        <taxon>Parnassius</taxon>
        <taxon>Driopa</taxon>
    </lineage>
</organism>
<dbReference type="Pfam" id="PF12777">
    <property type="entry name" value="MT"/>
    <property type="match status" value="1"/>
</dbReference>
<keyword evidence="9 17" id="KW-0175">Coiled coil</keyword>
<gene>
    <name evidence="20" type="ORF">PARMNEM_LOCUS5626</name>
</gene>
<dbReference type="InterPro" id="IPR013602">
    <property type="entry name" value="Dynein_heavy_linker"/>
</dbReference>
<dbReference type="Gene3D" id="3.10.490.20">
    <property type="match status" value="1"/>
</dbReference>
<dbReference type="FunFam" id="1.20.140.100:FF:000001">
    <property type="entry name" value="dynein heavy chain 17, axonemal"/>
    <property type="match status" value="1"/>
</dbReference>
<evidence type="ECO:0000256" key="16">
    <source>
        <dbReference type="ARBA" id="ARBA00077719"/>
    </source>
</evidence>
<dbReference type="FunFam" id="3.40.50.300:FF:000063">
    <property type="entry name" value="dynein heavy chain 6, axonemal"/>
    <property type="match status" value="1"/>
</dbReference>
<dbReference type="Gene3D" id="1.20.1270.280">
    <property type="match status" value="1"/>
</dbReference>
<feature type="region of interest" description="Disordered" evidence="18">
    <location>
        <begin position="946"/>
        <end position="967"/>
    </location>
</feature>
<dbReference type="Pfam" id="PF03028">
    <property type="entry name" value="Dynein_heavy"/>
    <property type="match status" value="1"/>
</dbReference>
<feature type="coiled-coil region" evidence="17">
    <location>
        <begin position="3497"/>
        <end position="3527"/>
    </location>
</feature>
<dbReference type="FunFam" id="1.20.920.20:FF:000001">
    <property type="entry name" value="dynein heavy chain 2, axonemal"/>
    <property type="match status" value="1"/>
</dbReference>
<dbReference type="GO" id="GO:0051959">
    <property type="term" value="F:dynein light intermediate chain binding"/>
    <property type="evidence" value="ECO:0007669"/>
    <property type="project" value="InterPro"/>
</dbReference>
<evidence type="ECO:0000256" key="1">
    <source>
        <dbReference type="ARBA" id="ARBA00004430"/>
    </source>
</evidence>
<dbReference type="SMART" id="SM00382">
    <property type="entry name" value="AAA"/>
    <property type="match status" value="3"/>
</dbReference>
<protein>
    <recommendedName>
        <fullName evidence="16">Dynein-1, subspecies f</fullName>
    </recommendedName>
</protein>
<dbReference type="SUPFAM" id="SSF52540">
    <property type="entry name" value="P-loop containing nucleoside triphosphate hydrolases"/>
    <property type="match status" value="4"/>
</dbReference>
<comment type="function">
    <text evidence="14">Force generating protein of eukaryotic cilia and flagella. Produces force towards the minus ends of microtubules. Dynein has ATPase activity; the force-producing power stroke is thought to occur on release of ADP. Required for assembly of the I1 inner arm complex and its targeting to the appropriate axoneme location. Also required for phototaxis.</text>
</comment>
<dbReference type="Pfam" id="PF08385">
    <property type="entry name" value="DHC_N1"/>
    <property type="match status" value="1"/>
</dbReference>
<dbReference type="FunFam" id="1.20.58.1120:FF:000008">
    <property type="entry name" value="Dynein heavy chain 10, axonemal"/>
    <property type="match status" value="1"/>
</dbReference>
<dbReference type="Pfam" id="PF12780">
    <property type="entry name" value="AAA_8"/>
    <property type="match status" value="1"/>
</dbReference>
<evidence type="ECO:0000313" key="20">
    <source>
        <dbReference type="EMBL" id="CAK1584360.1"/>
    </source>
</evidence>
<dbReference type="GO" id="GO:0097729">
    <property type="term" value="C:9+2 motile cilium"/>
    <property type="evidence" value="ECO:0007669"/>
    <property type="project" value="UniProtKB-ARBA"/>
</dbReference>
<keyword evidence="11" id="KW-0505">Motor protein</keyword>
<evidence type="ECO:0000256" key="11">
    <source>
        <dbReference type="ARBA" id="ARBA00023175"/>
    </source>
</evidence>
<comment type="caution">
    <text evidence="20">The sequence shown here is derived from an EMBL/GenBank/DDBJ whole genome shotgun (WGS) entry which is preliminary data.</text>
</comment>
<evidence type="ECO:0000256" key="2">
    <source>
        <dbReference type="ARBA" id="ARBA00008887"/>
    </source>
</evidence>
<evidence type="ECO:0000313" key="21">
    <source>
        <dbReference type="Proteomes" id="UP001314205"/>
    </source>
</evidence>
<dbReference type="Gene3D" id="1.10.287.2620">
    <property type="match status" value="1"/>
</dbReference>
<dbReference type="GO" id="GO:0005874">
    <property type="term" value="C:microtubule"/>
    <property type="evidence" value="ECO:0007669"/>
    <property type="project" value="UniProtKB-KW"/>
</dbReference>
<dbReference type="Pfam" id="PF18199">
    <property type="entry name" value="Dynein_C"/>
    <property type="match status" value="1"/>
</dbReference>
<dbReference type="Pfam" id="PF12775">
    <property type="entry name" value="AAA_7"/>
    <property type="match status" value="1"/>
</dbReference>
<dbReference type="FunFam" id="3.40.50.300:FF:000153">
    <property type="entry name" value="Dynein axonemal heavy chain 1"/>
    <property type="match status" value="1"/>
</dbReference>
<dbReference type="Pfam" id="PF08393">
    <property type="entry name" value="DHC_N2"/>
    <property type="match status" value="1"/>
</dbReference>
<comment type="subunit">
    <text evidence="15">The I1 inner arm complex (also known as the f dynein complex) is a two-headed isoform composed of two heavy chains (1-alpha and 1-beta), three intermediate chains and three light chains. I1 occupies a specific position proximal to the first radial spoke and repeats every 96 nm along the length of the axoneme.</text>
</comment>
<evidence type="ECO:0000256" key="6">
    <source>
        <dbReference type="ARBA" id="ARBA00022741"/>
    </source>
</evidence>
<dbReference type="InterPro" id="IPR042228">
    <property type="entry name" value="Dynein_linker_3"/>
</dbReference>
<dbReference type="Gene3D" id="1.20.920.20">
    <property type="match status" value="1"/>
</dbReference>
<sequence>MSESLSDETEYHTEQSDDIELDFHRDPRVQWLKERILTYIGMEDDDLFYSMLEESDVKKKLTRFITASLMPNELSLDKKTFYICKIIVDKLIHEDKEFTEWRIVPPPPPPPPPPTKKRKGKKGKQAEVEPTQDETFEGDALDKKAVKAARSGKSVKSAKSAKSMKSFKSSKDLTEIETAAALTDYVDTEDETKTSIDLRGKDEEFAMGTEEMYAFPPPPEDLDPEIDGTVEFYTVVRSVPRIIQYPKLLPLFGAFTPQVVNRNRRYIYFLRQSQEGVPMAETDYVTKLKMPEYILTGCASGKVLMSLGMQLKEMFIPLFSHQFREVTVMNMESSPGILSRQVSYAGDHYKMDETASQVNYLRPSDYRRMSNIARGENAERRMKSMRSGSQAFVQRPYNMNDAPMELLTLVPQQNMGDATDKQKSTAEEVISDIRELVGIVEWTIEHIEGEIHMPMPNIPILADEQTEVDITDPKLVTQLEEAVNMWQTHIDNTITACLGKTREGDGPVAEYKYWRERDAELSLLVEQLKQPLVVKILNLLEMANSPYLESFRNYKERLIEQYNLAGDNLKFLSTLLRFFNVIEDDSPLQQVIDIMPELMESIFMVWVLSKGYRTDETMVPLMARISWALCNKLERFLNVHKLFDKSNEEVLSLARAGHKIMEMWHTLYKDTRRNIELSGKGARWEFEQPLLFTTTDYIGTVARDLADVVQVLIDFERIFGAELKSIISDPTQIDDVRKRVKNLVYPIRTIDFSVFVFDNKENWDVIMSDFWKEVRYLEDEAKNYINQSFGNLRSAEEALDVLLKFLEFDTRKSIRKELSTKFDLVMRQFIKEITAIEDKFTRFRKNPPLLRNHPPVAGAIYWARALFNKMKQPVMKFQKVPELNDCEQKKEAFQQYKAFSKVIKEYEDLKFKEWAENCSKFVDNVMKKNILHVKFKEGKGNIISESQPTITGRGQLSKKKGSNTSLSPTDVVNKEIADKRRRDKALMLMRIPGQHYENVRSPSSMSILAKEGLTDVTWRDLTVHKLIQEYDLEFHPNFDRKIFLILREAELMEQLGFNLPSNIRDVAMQKSRLYYELEALDNVISRYNSSSQSLSTSETHLMKVHLLEMERHILPGLTRITWTALGIKDYISDITKGQNSLQAVYQQLKMVEKEIQVLIDQLELFDLFPIIKPQDYVCPETGQPDDTWLYPCKTYFVEVENERMSRISTLSRLYDRIGPILMKLEYLILGTSTGKSNVMAAYYTFWEKNIFKSLIKLTLENMEQFQQTLSENYALFQVDAVLVPPDIAMRPTSSEVCNIMGYDIKHFLNRLTAFPRWMKNTCVPCPPQRIAEATGNEFYVFSFFEDILRVASINDITLLIQDTIYRLTQDINTYIQKWQKYQHLWAFDKQLSCEKYTQKHDQIHKYDEKFFFFEDIISDLTEHVKYVDIGAIRVNLRPIIRQIQDHAQEWKNILGHCLASKTRMNMYDLKNQIESLRMTMNMNIKGLEDFKLVMATITQVQAMTITAEVKYRGMQEIFHMLRQHGIEVSDEDLSFAKNLESSWGSLYQSSLFRGNTLEQTKEKFSKLNVVEISTFLRELDEFIEKFDKEGPGSVGDDMEKGLLLMEEYAKYFDELESRKKNLQAAEQLFDNPLADFSNFNRAKNDYQAMELIYKIYKAQKNARENWAKTLWVNLNAQALVDGIEQFFKEYRKLPKAVRLTPMGLMLDLKMKQFKSVVPLMVSLKNEAMRERHWKELMAKTGQEFDMSPDRFTLENMFAMELHKHQDVAEEIVNHAIKELAIERGVRDVQETWAAVAFTVSRHSARGEERGFTLDACDDVLARLDDDAMALQGMAASQFIGPFLSVVQTWERRLSLISEVIEEWLATQRKWLYLEGIFVGGDIRSQLPDEAKKFDDIDRSFRRIMLDTAKRLNVVDCCTISGRLDEFVNLGIGLQKCQKSLNDYLDSKRRIFPRFFFISTDELLSILGSSECSCVQEHMIKMFDNIRALDLYVDHTNRPVAAKMISAEGEIMDFRHVVYTEGRVEDWMNLVLAEMRNTNKFITKKAIFYYGKNWNVPRTEWIMEYQGMVCLAANGVWWTAETEETFLRIRKGNKRAMKEHLQQQNEQLDGLVVKVRQDLSPNDRLKFRTITTIDVHARDIIEGFVRDNVTEAAAFQWESQLRFYWLKRDDNLWIKQCTGLFEYGYEYMGLNGRLVITPLTDRIYLTITQALTMQLGGAPAGPAGTGKTETTKDLAKALGLLCVVTNCGEGMDFRAVGQILAGLCQCGAWGCFDEFNRIDVSVLSVISTQLQCIRSALLMKLKRFTFEGQEIVMDSKVGIFITMNPGYAGRTELPESVKALFRPVVCILPDLEMICQISLFSDGFLTAKVLAKKMTVLYKVAREQLSKQSHYDWGLRALTAVLRMAGTLRRASPARPEIVVLMRALRDMNHPKFVFEDVPLFLGLIKDLFPGLECPRVGYPEFNAAVTQVLERDGYIVLPHQVDKVVQLYETMMTRHCTMLVGPTGGGKTVILQTLVKAQTDLGLPTKLTVLNPKACSVIELYGVLDPVTRDWTDGLYSKIFREMNRPSEKDERRYSLFDGDVDALWIENMNSVMDDNKLLTLANGERIRLAPYCALLFEVGDLNYASPATVSRAGMVYVDPKNLGYQPYWDRWVRGRSNSEEREQLEGLFEHYVPGAINYIVLGLFGLQQQAPLRTVVPQTPLNLVVQLCHMISGLLPNREDTNEEIDRTVVECVFMVSMYNSLGAAIVDDGRFDFDAYIKKACPMMLVEDNPEKKATTKHFPMGFPSLYDYCLELTTKTWEAWEWLVPEYIHDREMKFPSILVPTVDTLRLTWLIKIMESVERPVLLVGDTGTSKTAIITNYLHGLPADKYIIQQMNFSSRTSSMDVQRNLESVVEKRTKDTFGPPVGKKMLVFIDDMNMPIVDTYGTQQPIALLKLLFERKGFYDRGKDLNWKNLKDIGFLAAMGKAGGGRNDVDPRFISMFSVYNLQFPSESTLRHIYVSILRGHFSIFAEEIQDIVDKIVQMTLDLYKIIIVELPPTPAKFHYIFNLRDLSRVAAGLCLVHPKLFTDKRSVLRCWRNEFTRVVCDRLITTHDNELMREHIQEHIVRYFPEEEPVVLEEIVVPEEEEKHPEEEEDEFMISEQKQKAQEVTDESETVMEEEVEEEAERVLTLEEYVLRDPLLFGDYRNALDEDEVRYYEDLLDYEAVYFLFQEILEEYSERVGPMSVVLFEDCLEHLTRAHRVLRMPRGHLMLVGVGGSGKKCICRLAAFAAGCEMFEITITRNYNENTFKEDMKRLYNQLGVEGKPTVFLFTAAQILEEGFLELINNMLMIGMIPALFGDDEKEAIINSLRNESNDAGYGVGKDSVWNYFCNKCAENLHIVLSMSPSGDILRNRCRSFPGLVNNTTIDWQFPWPKQALLAVANVFLADVKKIPDEFRSIIVEHVVHVHLSVARYSAEFLARLRRNNYVTPKHYMDFLTSYISLLGEKDAFIVAQCERLKGGLAKIEEANVQLEDLNAKLAVQKVIVAEQTKECEILLKEISTATEAAVGKQQVAAEKSQEITEQSKVIAEEKSEAEEALSAALPALEAARLALSDLDKNDITEIRSFATPPEAVQVVCECVAIIRGVKDVSWKGAKGMMADPNFLRNLQEMNCDLITQAQVKAVKAHMKKSKKLDTMQQISKAGYGLLKFVTAVLGYCAVYKEVKPKKDKVEALEKEYTEAVNYLASLNREIERLQKTLDGLNSRYETAMLRRQELQEETDLMMRRLIAADKLMSGLSSEQKRWTEDLAALHLEQSRLIGNCLLAASFLSYTGPFSFSFRETMIYEDWLGDVKERGIPLTEPFTIQKNLTNEVEISGWNSEGLPPDELSVQNGILTTRASRFPLCIDPQTQALSWIKKKEAKNNLKVLSFNDPQFVRHLEMAIKYGIPVLFQDVNEYIDPVVDNVLEKNIKVESGRTFVMLGSTEVDYDPNFRLYLTTKLANPQFNPAAYAKAVVINYTVTVQGLEDQLLSVVVRAERADLEEQRESLIMETSANKSLLSGLEDSLLRELATSTGNMLDNVELVNTLENTKSKAAEVMEKLELAEATTSDIEKLRDGYRPVAKRGSILFFVLSDMAVVNSMYQYSLSSYLDVFSFSLRKAMPNVILAKRLKNIIDMLTKNVYDYGCTGIFERHKLLYSFQMDIKLEQSEGNVSQAQLDFFIKGNVSLEKASIACPASWIPAQGWQDIMKLSVDFPETFGSLPSDISRGLENWREWFDSDTPESHEIPNRYRERMKPFELLMLLRCFRVDRVYRALNDYITVTLGEEFITPPVISLDMIFEQTTPFTPVVFILSPGSDPTADLMKLADRCGFGGGKFKYLSLGQGQESTALALLEGAISHGQWLILQNCHLLIAFLREIEKQLEMMTKPHPEYRLWLTTDPTPAFPIGILQRSLKVVTEPPNGLKLNLRNTYFKMRAHALEECSHPQFKKLVYVLAFFHAVVQERRKYDKIGWNISYDFSESDFVVCMQILQCYLERSADAIPWATLKYLFGEVMYGGRVIDDFDRRVVGTYMDEYLGEFLFDKFQPFHFYKDETFDYVIPPDGERDDYIEFIDTLPLANTPEVFGLHPNAEIGYFSQAVREVWTHLIDLQPQTSEVGGAMSREDFIDSIAVDVLAKLPPLYEIWRVRKQFEMNITPSLVVLLQELERFNRLIAKMRSTLSQLRKALAGEIGMDAVLDNVAWGLYNGQLPAAWRALAPASCKPLAAWVHHFTERARQYTDWASVEEPLVMWLSGLHVPESYLIAHVQSACRASAWPLDRSTQYTRVTPHRAPADIEQRPAAGCYIRGLYLEGARWDHEEGCLKRSHPKVLVTELPIMHIIPIEAHKLKLQNTLRTPVYTTSQRRNAMGVGLVFEADLWTAEHCSHWILQGVCLIMNTD</sequence>
<dbReference type="InterPro" id="IPR004273">
    <property type="entry name" value="Dynein_heavy_D6_P-loop"/>
</dbReference>
<name>A0AAV1KMS5_9NEOP</name>
<dbReference type="InterPro" id="IPR024317">
    <property type="entry name" value="Dynein_heavy_chain_D4_dom"/>
</dbReference>
<dbReference type="Gene3D" id="3.20.180.20">
    <property type="entry name" value="Dynein heavy chain, N-terminal domain 2"/>
    <property type="match status" value="1"/>
</dbReference>
<dbReference type="GO" id="GO:0060294">
    <property type="term" value="P:cilium movement involved in cell motility"/>
    <property type="evidence" value="ECO:0007669"/>
    <property type="project" value="UniProtKB-ARBA"/>
</dbReference>
<dbReference type="PANTHER" id="PTHR22878:SF63">
    <property type="entry name" value="DYNEIN AXONEMAL HEAVY CHAIN 10"/>
    <property type="match status" value="1"/>
</dbReference>
<keyword evidence="4" id="KW-0493">Microtubule</keyword>
<keyword evidence="5" id="KW-0677">Repeat</keyword>
<dbReference type="InterPro" id="IPR035699">
    <property type="entry name" value="AAA_6"/>
</dbReference>
<evidence type="ECO:0000256" key="5">
    <source>
        <dbReference type="ARBA" id="ARBA00022737"/>
    </source>
</evidence>
<keyword evidence="10" id="KW-0969">Cilium</keyword>
<dbReference type="Gene3D" id="1.20.920.30">
    <property type="match status" value="1"/>
</dbReference>
<dbReference type="InterPro" id="IPR024743">
    <property type="entry name" value="Dynein_HC_stalk"/>
</dbReference>
<evidence type="ECO:0000256" key="17">
    <source>
        <dbReference type="SAM" id="Coils"/>
    </source>
</evidence>
<feature type="region of interest" description="Disordered" evidence="18">
    <location>
        <begin position="101"/>
        <end position="142"/>
    </location>
</feature>
<dbReference type="FunFam" id="1.10.8.1220:FF:000001">
    <property type="entry name" value="Dynein axonemal heavy chain 5"/>
    <property type="match status" value="1"/>
</dbReference>
<dbReference type="InterPro" id="IPR035706">
    <property type="entry name" value="AAA_9"/>
</dbReference>
<comment type="subcellular location">
    <subcellularLocation>
        <location evidence="1">Cytoplasm</location>
        <location evidence="1">Cytoskeleton</location>
        <location evidence="1">Cilium axoneme</location>
    </subcellularLocation>
</comment>
<feature type="coiled-coil region" evidence="17">
    <location>
        <begin position="4062"/>
        <end position="4089"/>
    </location>
</feature>
<dbReference type="FunFam" id="3.40.50.300:FF:001855">
    <property type="entry name" value="Dynein axonemal heavy chain 10"/>
    <property type="match status" value="1"/>
</dbReference>
<dbReference type="InterPro" id="IPR043157">
    <property type="entry name" value="Dynein_AAA1S"/>
</dbReference>
<evidence type="ECO:0000256" key="13">
    <source>
        <dbReference type="ARBA" id="ARBA00023273"/>
    </source>
</evidence>
<comment type="similarity">
    <text evidence="2">Belongs to the dynein heavy chain family.</text>
</comment>
<dbReference type="InterPro" id="IPR041466">
    <property type="entry name" value="Dynein_AAA5_ext"/>
</dbReference>
<dbReference type="InterPro" id="IPR043160">
    <property type="entry name" value="Dynein_C_barrel"/>
</dbReference>
<dbReference type="Gene3D" id="1.10.8.1220">
    <property type="match status" value="1"/>
</dbReference>
<dbReference type="InterPro" id="IPR013594">
    <property type="entry name" value="Dynein_heavy_tail"/>
</dbReference>
<dbReference type="InterPro" id="IPR041589">
    <property type="entry name" value="DNAH3_AAA_lid_1"/>
</dbReference>
<keyword evidence="21" id="KW-1185">Reference proteome</keyword>
<evidence type="ECO:0000256" key="3">
    <source>
        <dbReference type="ARBA" id="ARBA00022490"/>
    </source>
</evidence>
<dbReference type="InterPro" id="IPR026983">
    <property type="entry name" value="DHC"/>
</dbReference>
<dbReference type="FunFam" id="1.10.287.2620:FF:000002">
    <property type="entry name" value="Dynein heavy chain 2, axonemal"/>
    <property type="match status" value="1"/>
</dbReference>
<dbReference type="InterPro" id="IPR041658">
    <property type="entry name" value="AAA_lid_11"/>
</dbReference>
<dbReference type="Gene3D" id="3.40.50.300">
    <property type="entry name" value="P-loop containing nucleotide triphosphate hydrolases"/>
    <property type="match status" value="6"/>
</dbReference>
<dbReference type="GO" id="GO:0008017">
    <property type="term" value="F:microtubule binding"/>
    <property type="evidence" value="ECO:0007669"/>
    <property type="project" value="UniProtKB-ARBA"/>
</dbReference>
<feature type="compositionally biased region" description="Acidic residues" evidence="18">
    <location>
        <begin position="130"/>
        <end position="139"/>
    </location>
</feature>
<dbReference type="Pfam" id="PF17852">
    <property type="entry name" value="Dynein_AAA_lid"/>
    <property type="match status" value="1"/>
</dbReference>
<evidence type="ECO:0000256" key="4">
    <source>
        <dbReference type="ARBA" id="ARBA00022701"/>
    </source>
</evidence>
<dbReference type="GO" id="GO:0005524">
    <property type="term" value="F:ATP binding"/>
    <property type="evidence" value="ECO:0007669"/>
    <property type="project" value="UniProtKB-KW"/>
</dbReference>
<dbReference type="FunFam" id="1.10.8.710:FF:000002">
    <property type="entry name" value="dynein heavy chain 17, axonemal"/>
    <property type="match status" value="1"/>
</dbReference>
<dbReference type="InterPro" id="IPR027417">
    <property type="entry name" value="P-loop_NTPase"/>
</dbReference>
<dbReference type="InterPro" id="IPR003593">
    <property type="entry name" value="AAA+_ATPase"/>
</dbReference>
<evidence type="ECO:0000256" key="12">
    <source>
        <dbReference type="ARBA" id="ARBA00023212"/>
    </source>
</evidence>
<dbReference type="FunFam" id="3.40.50.300:FF:002141">
    <property type="entry name" value="Dynein heavy chain"/>
    <property type="match status" value="1"/>
</dbReference>
<dbReference type="FunFam" id="1.20.1270.280:FF:000005">
    <property type="entry name" value="Dynein axonemal heavy chain 10"/>
    <property type="match status" value="1"/>
</dbReference>
<feature type="compositionally biased region" description="Pro residues" evidence="18">
    <location>
        <begin position="104"/>
        <end position="114"/>
    </location>
</feature>
<feature type="domain" description="AAA+ ATPase" evidence="19">
    <location>
        <begin position="2841"/>
        <end position="2991"/>
    </location>
</feature>
<keyword evidence="3" id="KW-0963">Cytoplasm</keyword>
<dbReference type="GO" id="GO:0045505">
    <property type="term" value="F:dynein intermediate chain binding"/>
    <property type="evidence" value="ECO:0007669"/>
    <property type="project" value="InterPro"/>
</dbReference>
<dbReference type="GO" id="GO:0036159">
    <property type="term" value="P:inner dynein arm assembly"/>
    <property type="evidence" value="ECO:0007669"/>
    <property type="project" value="UniProtKB-ARBA"/>
</dbReference>
<dbReference type="FunFam" id="3.40.50.300:FF:000049">
    <property type="entry name" value="Dynein, axonemal, heavy chain 5"/>
    <property type="match status" value="1"/>
</dbReference>
<dbReference type="FunFam" id="1.10.8.720:FF:000005">
    <property type="entry name" value="Dynein axonemal heavy chain 10"/>
    <property type="match status" value="1"/>
</dbReference>
<feature type="domain" description="AAA+ ATPase" evidence="19">
    <location>
        <begin position="2493"/>
        <end position="2763"/>
    </location>
</feature>
<accession>A0AAV1KMS5</accession>
<evidence type="ECO:0000256" key="10">
    <source>
        <dbReference type="ARBA" id="ARBA00023069"/>
    </source>
</evidence>
<dbReference type="FunFam" id="3.10.490.20:FF:000006">
    <property type="entry name" value="Dynein axonemal heavy chain 10"/>
    <property type="match status" value="1"/>
</dbReference>
<dbReference type="InterPro" id="IPR042219">
    <property type="entry name" value="AAA_lid_11_sf"/>
</dbReference>
<evidence type="ECO:0000256" key="9">
    <source>
        <dbReference type="ARBA" id="ARBA00023054"/>
    </source>
</evidence>
<dbReference type="Pfam" id="PF17857">
    <property type="entry name" value="AAA_lid_1"/>
    <property type="match status" value="1"/>
</dbReference>
<dbReference type="InterPro" id="IPR041228">
    <property type="entry name" value="Dynein_C"/>
</dbReference>
<feature type="coiled-coil region" evidence="17">
    <location>
        <begin position="3713"/>
        <end position="3761"/>
    </location>
</feature>
<keyword evidence="13" id="KW-0966">Cell projection</keyword>
<dbReference type="Pfam" id="PF12781">
    <property type="entry name" value="AAA_9"/>
    <property type="match status" value="1"/>
</dbReference>
<dbReference type="Gene3D" id="1.10.8.710">
    <property type="match status" value="1"/>
</dbReference>
<keyword evidence="6" id="KW-0547">Nucleotide-binding</keyword>
<keyword evidence="12" id="KW-0206">Cytoskeleton</keyword>
<dbReference type="InterPro" id="IPR042222">
    <property type="entry name" value="Dynein_2_N"/>
</dbReference>
<evidence type="ECO:0000256" key="7">
    <source>
        <dbReference type="ARBA" id="ARBA00022840"/>
    </source>
</evidence>
<dbReference type="Gene3D" id="1.20.140.100">
    <property type="entry name" value="Dynein heavy chain, N-terminal domain 2"/>
    <property type="match status" value="1"/>
</dbReference>
<evidence type="ECO:0000256" key="18">
    <source>
        <dbReference type="SAM" id="MobiDB-lite"/>
    </source>
</evidence>
<dbReference type="GO" id="GO:0008569">
    <property type="term" value="F:minus-end-directed microtubule motor activity"/>
    <property type="evidence" value="ECO:0007669"/>
    <property type="project" value="InterPro"/>
</dbReference>
<reference evidence="20 21" key="1">
    <citation type="submission" date="2023-11" db="EMBL/GenBank/DDBJ databases">
        <authorList>
            <person name="Hedman E."/>
            <person name="Englund M."/>
            <person name="Stromberg M."/>
            <person name="Nyberg Akerstrom W."/>
            <person name="Nylinder S."/>
            <person name="Jareborg N."/>
            <person name="Kallberg Y."/>
            <person name="Kronander E."/>
        </authorList>
    </citation>
    <scope>NUCLEOTIDE SEQUENCE [LARGE SCALE GENOMIC DNA]</scope>
</reference>
<dbReference type="Pfam" id="PF18198">
    <property type="entry name" value="AAA_lid_11"/>
    <property type="match status" value="1"/>
</dbReference>
<proteinExistence type="inferred from homology"/>
<dbReference type="GO" id="GO:0036156">
    <property type="term" value="C:inner dynein arm"/>
    <property type="evidence" value="ECO:0007669"/>
    <property type="project" value="UniProtKB-ARBA"/>
</dbReference>
<evidence type="ECO:0000259" key="19">
    <source>
        <dbReference type="SMART" id="SM00382"/>
    </source>
</evidence>
<dbReference type="Proteomes" id="UP001314205">
    <property type="component" value="Unassembled WGS sequence"/>
</dbReference>
<evidence type="ECO:0000256" key="15">
    <source>
        <dbReference type="ARBA" id="ARBA00063032"/>
    </source>
</evidence>
<dbReference type="EMBL" id="CAVLGL010000068">
    <property type="protein sequence ID" value="CAK1584360.1"/>
    <property type="molecule type" value="Genomic_DNA"/>
</dbReference>
<feature type="domain" description="AAA+ ATPase" evidence="19">
    <location>
        <begin position="2214"/>
        <end position="2350"/>
    </location>
</feature>
<keyword evidence="8" id="KW-0243">Dynein</keyword>
<keyword evidence="7" id="KW-0067">ATP-binding</keyword>
<dbReference type="Gene3D" id="1.20.58.1120">
    <property type="match status" value="1"/>
</dbReference>
<dbReference type="FunFam" id="3.20.180.20:FF:000001">
    <property type="entry name" value="Dynein axonemal heavy chain 5"/>
    <property type="match status" value="1"/>
</dbReference>
<evidence type="ECO:0000256" key="8">
    <source>
        <dbReference type="ARBA" id="ARBA00023017"/>
    </source>
</evidence>
<evidence type="ECO:0000256" key="14">
    <source>
        <dbReference type="ARBA" id="ARBA00054075"/>
    </source>
</evidence>
<dbReference type="PANTHER" id="PTHR22878">
    <property type="entry name" value="DYNEIN HEAVY CHAIN 6, AXONEMAL-LIKE-RELATED"/>
    <property type="match status" value="1"/>
</dbReference>
<dbReference type="Gene3D" id="1.10.8.720">
    <property type="entry name" value="Region D6 of dynein motor"/>
    <property type="match status" value="1"/>
</dbReference>
<dbReference type="Gene3D" id="6.10.140.1060">
    <property type="match status" value="1"/>
</dbReference>
<dbReference type="Pfam" id="PF12774">
    <property type="entry name" value="AAA_6"/>
    <property type="match status" value="1"/>
</dbReference>